<protein>
    <recommendedName>
        <fullName evidence="1">Gene 1 ring forming protein domain-containing protein</fullName>
    </recommendedName>
</protein>
<organism evidence="2 3">
    <name type="scientific">Mycobacterium phage Chris</name>
    <dbReference type="NCBI Taxonomy" id="2725626"/>
    <lineage>
        <taxon>Viruses</taxon>
        <taxon>Duplodnaviria</taxon>
        <taxon>Heunggongvirae</taxon>
        <taxon>Uroviricota</taxon>
        <taxon>Caudoviricetes</taxon>
        <taxon>Weiservirinae</taxon>
        <taxon>Anayavirus</taxon>
        <taxon>Anayavirus chris</taxon>
    </lineage>
</organism>
<sequence length="102" mass="11307">MCPTDPVFDPVFDPVTEPDAWTYASALRAPAVDPLAAERLRLQTRLDVLSLAVRLAEHNDEDVIPLAERMVAFVNGPRVFYAYTDGVIVTGPVGVDPRTLWR</sequence>
<accession>A0A6M3TAH8</accession>
<dbReference type="InterPro" id="IPR056427">
    <property type="entry name" value="G1RFP_dom"/>
</dbReference>
<keyword evidence="3" id="KW-1185">Reference proteome</keyword>
<feature type="domain" description="Gene 1 ring forming protein" evidence="1">
    <location>
        <begin position="44"/>
        <end position="75"/>
    </location>
</feature>
<dbReference type="Pfam" id="PF24182">
    <property type="entry name" value="G1RFP"/>
    <property type="match status" value="1"/>
</dbReference>
<evidence type="ECO:0000259" key="1">
    <source>
        <dbReference type="Pfam" id="PF24182"/>
    </source>
</evidence>
<dbReference type="RefSeq" id="YP_009952890.1">
    <property type="nucleotide sequence ID" value="NC_051617.1"/>
</dbReference>
<dbReference type="GeneID" id="60324453"/>
<gene>
    <name evidence="2" type="primary">1</name>
    <name evidence="2" type="ORF">SEA_CHRIS_1</name>
</gene>
<proteinExistence type="predicted"/>
<reference evidence="2 3" key="1">
    <citation type="submission" date="2020-04" db="EMBL/GenBank/DDBJ databases">
        <authorList>
            <person name="Davenport L."/>
            <person name="Mcconahy L."/>
            <person name="Chen A."/>
            <person name="Cottrell A."/>
            <person name="Drouin R."/>
            <person name="Erdman M."/>
            <person name="Goranson S."/>
            <person name="Harrington A."/>
            <person name="Hecht A."/>
            <person name="Ramos M."/>
            <person name="Schutt J."/>
            <person name="Hayes S.G."/>
            <person name="Haydock J."/>
            <person name="Ettinger A.-S.H."/>
            <person name="Anders K.R."/>
            <person name="Garlena R.A."/>
            <person name="Russell D.A."/>
            <person name="Pope W.H."/>
            <person name="Jacobs-Sera D."/>
            <person name="Hatfull G.F."/>
        </authorList>
    </citation>
    <scope>NUCLEOTIDE SEQUENCE [LARGE SCALE GENOMIC DNA]</scope>
</reference>
<name>A0A6M3TAH8_9CAUD</name>
<evidence type="ECO:0000313" key="3">
    <source>
        <dbReference type="Proteomes" id="UP000501603"/>
    </source>
</evidence>
<dbReference type="EMBL" id="MT310860">
    <property type="protein sequence ID" value="QJD50404.1"/>
    <property type="molecule type" value="Genomic_DNA"/>
</dbReference>
<dbReference type="KEGG" id="vg:60324453"/>
<evidence type="ECO:0000313" key="2">
    <source>
        <dbReference type="EMBL" id="QJD50404.1"/>
    </source>
</evidence>
<dbReference type="Proteomes" id="UP000501603">
    <property type="component" value="Segment"/>
</dbReference>